<dbReference type="Gene3D" id="1.10.30.50">
    <property type="match status" value="1"/>
</dbReference>
<dbReference type="InterPro" id="IPR003615">
    <property type="entry name" value="HNH_nuc"/>
</dbReference>
<keyword evidence="2" id="KW-0540">Nuclease</keyword>
<dbReference type="CDD" id="cd00085">
    <property type="entry name" value="HNHc"/>
    <property type="match status" value="1"/>
</dbReference>
<evidence type="ECO:0000313" key="3">
    <source>
        <dbReference type="Proteomes" id="UP000663586"/>
    </source>
</evidence>
<dbReference type="RefSeq" id="WP_238478099.1">
    <property type="nucleotide sequence ID" value="NZ_CP064786.1"/>
</dbReference>
<keyword evidence="2" id="KW-0378">Hydrolase</keyword>
<reference evidence="2" key="1">
    <citation type="submission" date="2020-11" db="EMBL/GenBank/DDBJ databases">
        <title>Carbohydrate-dependent, anaerobic sulfur respiration: A novel catabolism in halophilic archaea.</title>
        <authorList>
            <person name="Sorokin D.Y."/>
            <person name="Messina E."/>
            <person name="Smedile F."/>
            <person name="La Cono V."/>
            <person name="Hallsworth J.E."/>
            <person name="Yakimov M.M."/>
        </authorList>
    </citation>
    <scope>NUCLEOTIDE SEQUENCE</scope>
    <source>
        <strain evidence="2">AArc-S</strain>
    </source>
</reference>
<organism evidence="2 3">
    <name type="scientific">Natranaeroarchaeum sulfidigenes</name>
    <dbReference type="NCBI Taxonomy" id="2784880"/>
    <lineage>
        <taxon>Archaea</taxon>
        <taxon>Methanobacteriati</taxon>
        <taxon>Methanobacteriota</taxon>
        <taxon>Stenosarchaea group</taxon>
        <taxon>Halobacteria</taxon>
        <taxon>Halobacteriales</taxon>
        <taxon>Natronoarchaeaceae</taxon>
        <taxon>Natranaeroarchaeum</taxon>
    </lineage>
</organism>
<gene>
    <name evidence="2" type="primary">mcrA3</name>
    <name evidence="2" type="ORF">AArcS_2882</name>
</gene>
<name>A0A897MUW4_9EURY</name>
<dbReference type="Proteomes" id="UP000663586">
    <property type="component" value="Chromosome"/>
</dbReference>
<dbReference type="GeneID" id="70686258"/>
<dbReference type="KEGG" id="hara:AArcS_2882"/>
<feature type="compositionally biased region" description="Basic and acidic residues" evidence="1">
    <location>
        <begin position="259"/>
        <end position="269"/>
    </location>
</feature>
<evidence type="ECO:0000256" key="1">
    <source>
        <dbReference type="SAM" id="MobiDB-lite"/>
    </source>
</evidence>
<sequence length="320" mass="36414">MMKNTNESFPTNVRLEVFDGDGYRCRICGEEWVEKGGTARLEAHHIEDDPDGIEYHHPDNGTTLCEVCHHYITTRMPDDLPFQTDTVQEELKLFTYDFEIISTLSRRGPASVQEIMADIDDNKSNMATRERLWHLMGHHRRIDRLTHPLVDQSADTGEWGLPHQINRTARGEFPNDTGKLIKRFEDELVRRLLNYGIDRSKIAADMGVHERTTHYMQKRALAYRLPLGDDSSDQDLDKQSVGAKFQTLTSFLTDSETAQEGKSEQREDEVTTNAGEVTVGKSELSEMISQLETLITHLRVERSPDTSIPDQPAAAAEESD</sequence>
<keyword evidence="3" id="KW-1185">Reference proteome</keyword>
<keyword evidence="2" id="KW-0255">Endonuclease</keyword>
<dbReference type="AlphaFoldDB" id="A0A897MUW4"/>
<dbReference type="EMBL" id="CP064786">
    <property type="protein sequence ID" value="QSG04071.1"/>
    <property type="molecule type" value="Genomic_DNA"/>
</dbReference>
<evidence type="ECO:0000313" key="2">
    <source>
        <dbReference type="EMBL" id="QSG04071.1"/>
    </source>
</evidence>
<accession>A0A897MUW4</accession>
<proteinExistence type="predicted"/>
<protein>
    <submittedName>
        <fullName evidence="2">Restriction endonuclease, McrA/HNH family</fullName>
    </submittedName>
</protein>
<feature type="region of interest" description="Disordered" evidence="1">
    <location>
        <begin position="252"/>
        <end position="280"/>
    </location>
</feature>
<dbReference type="GO" id="GO:0004519">
    <property type="term" value="F:endonuclease activity"/>
    <property type="evidence" value="ECO:0007669"/>
    <property type="project" value="UniProtKB-KW"/>
</dbReference>
<feature type="region of interest" description="Disordered" evidence="1">
    <location>
        <begin position="298"/>
        <end position="320"/>
    </location>
</feature>